<reference evidence="1 2" key="1">
    <citation type="submission" date="2015-03" db="EMBL/GenBank/DDBJ databases">
        <authorList>
            <consortium name="Pathogen Informatics"/>
        </authorList>
    </citation>
    <scope>NUCLEOTIDE SEQUENCE [LARGE SCALE GENOMIC DNA]</scope>
    <source>
        <strain evidence="1 2">Bir 172</strain>
    </source>
</reference>
<accession>A0A655A9E7</accession>
<dbReference type="AlphaFoldDB" id="A0A655A9E7"/>
<dbReference type="Proteomes" id="UP000048948">
    <property type="component" value="Unassembled WGS sequence"/>
</dbReference>
<name>A0A655A9E7_MYCTX</name>
<evidence type="ECO:0000313" key="1">
    <source>
        <dbReference type="EMBL" id="CKS29656.1"/>
    </source>
</evidence>
<proteinExistence type="predicted"/>
<sequence>MRTPLARLGLAPDDTDRVATAAIGQREISRQRDFDAATVDFDDHLLTRPGVLVERFAVGKGLDGVIPLGLDPAGMYRKAVRVADECRVGHHGAVKRDDRRQAFDTELVQRAPGPRQRLGAVGTVHDQLGQHRVELAADHRAGLDTGVHPHTGAGRRVELCHRPGRR</sequence>
<protein>
    <submittedName>
        <fullName evidence="1">Uncharacterized protein</fullName>
    </submittedName>
</protein>
<evidence type="ECO:0000313" key="2">
    <source>
        <dbReference type="Proteomes" id="UP000048948"/>
    </source>
</evidence>
<dbReference type="AntiFam" id="ANF00133">
    <property type="entry name" value="Shadow ORF (opposite mccA)"/>
</dbReference>
<gene>
    <name evidence="1" type="ORF">ERS027646_01608</name>
</gene>
<dbReference type="EMBL" id="CNGE01000243">
    <property type="protein sequence ID" value="CKS29656.1"/>
    <property type="molecule type" value="Genomic_DNA"/>
</dbReference>
<organism evidence="1 2">
    <name type="scientific">Mycobacterium tuberculosis</name>
    <dbReference type="NCBI Taxonomy" id="1773"/>
    <lineage>
        <taxon>Bacteria</taxon>
        <taxon>Bacillati</taxon>
        <taxon>Actinomycetota</taxon>
        <taxon>Actinomycetes</taxon>
        <taxon>Mycobacteriales</taxon>
        <taxon>Mycobacteriaceae</taxon>
        <taxon>Mycobacterium</taxon>
        <taxon>Mycobacterium tuberculosis complex</taxon>
    </lineage>
</organism>